<dbReference type="Proteomes" id="UP001161017">
    <property type="component" value="Unassembled WGS sequence"/>
</dbReference>
<dbReference type="Pfam" id="PF04082">
    <property type="entry name" value="Fungal_trans"/>
    <property type="match status" value="1"/>
</dbReference>
<gene>
    <name evidence="10" type="primary">NIT4</name>
    <name evidence="10" type="ORF">OHK93_005436</name>
</gene>
<feature type="region of interest" description="Disordered" evidence="8">
    <location>
        <begin position="757"/>
        <end position="843"/>
    </location>
</feature>
<evidence type="ECO:0000256" key="3">
    <source>
        <dbReference type="ARBA" id="ARBA00022833"/>
    </source>
</evidence>
<feature type="compositionally biased region" description="Low complexity" evidence="8">
    <location>
        <begin position="814"/>
        <end position="831"/>
    </location>
</feature>
<evidence type="ECO:0000256" key="5">
    <source>
        <dbReference type="ARBA" id="ARBA00023125"/>
    </source>
</evidence>
<dbReference type="InterPro" id="IPR007219">
    <property type="entry name" value="XnlR_reg_dom"/>
</dbReference>
<feature type="compositionally biased region" description="Polar residues" evidence="8">
    <location>
        <begin position="29"/>
        <end position="45"/>
    </location>
</feature>
<dbReference type="Pfam" id="PF00172">
    <property type="entry name" value="Zn_clus"/>
    <property type="match status" value="1"/>
</dbReference>
<keyword evidence="6" id="KW-0804">Transcription</keyword>
<feature type="region of interest" description="Disordered" evidence="8">
    <location>
        <begin position="1"/>
        <end position="60"/>
    </location>
</feature>
<feature type="compositionally biased region" description="Polar residues" evidence="8">
    <location>
        <begin position="178"/>
        <end position="187"/>
    </location>
</feature>
<organism evidence="10 11">
    <name type="scientific">Ramalina farinacea</name>
    <dbReference type="NCBI Taxonomy" id="258253"/>
    <lineage>
        <taxon>Eukaryota</taxon>
        <taxon>Fungi</taxon>
        <taxon>Dikarya</taxon>
        <taxon>Ascomycota</taxon>
        <taxon>Pezizomycotina</taxon>
        <taxon>Lecanoromycetes</taxon>
        <taxon>OSLEUM clade</taxon>
        <taxon>Lecanoromycetidae</taxon>
        <taxon>Lecanorales</taxon>
        <taxon>Lecanorineae</taxon>
        <taxon>Ramalinaceae</taxon>
        <taxon>Ramalina</taxon>
    </lineage>
</organism>
<dbReference type="SMART" id="SM00066">
    <property type="entry name" value="GAL4"/>
    <property type="match status" value="1"/>
</dbReference>
<dbReference type="GO" id="GO:0003677">
    <property type="term" value="F:DNA binding"/>
    <property type="evidence" value="ECO:0007669"/>
    <property type="project" value="UniProtKB-KW"/>
</dbReference>
<dbReference type="PANTHER" id="PTHR31313:SF81">
    <property type="entry name" value="TY1 ENHANCER ACTIVATOR"/>
    <property type="match status" value="1"/>
</dbReference>
<dbReference type="AlphaFoldDB" id="A0AA43TTH6"/>
<evidence type="ECO:0000256" key="2">
    <source>
        <dbReference type="ARBA" id="ARBA00022723"/>
    </source>
</evidence>
<feature type="compositionally biased region" description="Polar residues" evidence="8">
    <location>
        <begin position="789"/>
        <end position="799"/>
    </location>
</feature>
<dbReference type="SMART" id="SM00906">
    <property type="entry name" value="Fungal_trans"/>
    <property type="match status" value="1"/>
</dbReference>
<evidence type="ECO:0000256" key="4">
    <source>
        <dbReference type="ARBA" id="ARBA00023015"/>
    </source>
</evidence>
<evidence type="ECO:0000256" key="6">
    <source>
        <dbReference type="ARBA" id="ARBA00023163"/>
    </source>
</evidence>
<evidence type="ECO:0000256" key="7">
    <source>
        <dbReference type="ARBA" id="ARBA00023242"/>
    </source>
</evidence>
<dbReference type="PROSITE" id="PS00463">
    <property type="entry name" value="ZN2_CY6_FUNGAL_1"/>
    <property type="match status" value="1"/>
</dbReference>
<dbReference type="EMBL" id="JAPUFD010000003">
    <property type="protein sequence ID" value="MDI1486210.1"/>
    <property type="molecule type" value="Genomic_DNA"/>
</dbReference>
<feature type="region of interest" description="Disordered" evidence="8">
    <location>
        <begin position="698"/>
        <end position="743"/>
    </location>
</feature>
<dbReference type="GO" id="GO:0008270">
    <property type="term" value="F:zinc ion binding"/>
    <property type="evidence" value="ECO:0007669"/>
    <property type="project" value="InterPro"/>
</dbReference>
<dbReference type="SUPFAM" id="SSF57701">
    <property type="entry name" value="Zn2/Cys6 DNA-binding domain"/>
    <property type="match status" value="1"/>
</dbReference>
<comment type="subcellular location">
    <subcellularLocation>
        <location evidence="1">Nucleus</location>
    </subcellularLocation>
</comment>
<protein>
    <submittedName>
        <fullName evidence="10">Nitrogen assimilation transcription factor nit-4</fullName>
    </submittedName>
</protein>
<keyword evidence="7" id="KW-0539">Nucleus</keyword>
<evidence type="ECO:0000256" key="1">
    <source>
        <dbReference type="ARBA" id="ARBA00004123"/>
    </source>
</evidence>
<proteinExistence type="predicted"/>
<dbReference type="InterPro" id="IPR051615">
    <property type="entry name" value="Transcr_Regulatory_Elem"/>
</dbReference>
<dbReference type="PROSITE" id="PS50048">
    <property type="entry name" value="ZN2_CY6_FUNGAL_2"/>
    <property type="match status" value="1"/>
</dbReference>
<dbReference type="Gene3D" id="4.10.240.10">
    <property type="entry name" value="Zn(2)-C6 fungal-type DNA-binding domain"/>
    <property type="match status" value="1"/>
</dbReference>
<dbReference type="PANTHER" id="PTHR31313">
    <property type="entry name" value="TY1 ENHANCER ACTIVATOR"/>
    <property type="match status" value="1"/>
</dbReference>
<keyword evidence="2" id="KW-0479">Metal-binding</keyword>
<dbReference type="CDD" id="cd12148">
    <property type="entry name" value="fungal_TF_MHR"/>
    <property type="match status" value="1"/>
</dbReference>
<feature type="region of interest" description="Disordered" evidence="8">
    <location>
        <begin position="167"/>
        <end position="188"/>
    </location>
</feature>
<reference evidence="10" key="1">
    <citation type="journal article" date="2023" name="Genome Biol. Evol.">
        <title>First Whole Genome Sequence and Flow Cytometry Genome Size Data for the Lichen-Forming Fungus Ramalina farinacea (Ascomycota).</title>
        <authorList>
            <person name="Llewellyn T."/>
            <person name="Mian S."/>
            <person name="Hill R."/>
            <person name="Leitch I.J."/>
            <person name="Gaya E."/>
        </authorList>
    </citation>
    <scope>NUCLEOTIDE SEQUENCE</scope>
    <source>
        <strain evidence="10">LIQ254RAFAR</strain>
    </source>
</reference>
<keyword evidence="5" id="KW-0238">DNA-binding</keyword>
<evidence type="ECO:0000313" key="11">
    <source>
        <dbReference type="Proteomes" id="UP001161017"/>
    </source>
</evidence>
<evidence type="ECO:0000256" key="8">
    <source>
        <dbReference type="SAM" id="MobiDB-lite"/>
    </source>
</evidence>
<dbReference type="InterPro" id="IPR001138">
    <property type="entry name" value="Zn2Cys6_DnaBD"/>
</dbReference>
<evidence type="ECO:0000313" key="10">
    <source>
        <dbReference type="EMBL" id="MDI1486210.1"/>
    </source>
</evidence>
<feature type="compositionally biased region" description="Polar residues" evidence="8">
    <location>
        <begin position="769"/>
        <end position="782"/>
    </location>
</feature>
<feature type="compositionally biased region" description="Low complexity" evidence="8">
    <location>
        <begin position="718"/>
        <end position="730"/>
    </location>
</feature>
<dbReference type="GO" id="GO:0000981">
    <property type="term" value="F:DNA-binding transcription factor activity, RNA polymerase II-specific"/>
    <property type="evidence" value="ECO:0007669"/>
    <property type="project" value="InterPro"/>
</dbReference>
<feature type="compositionally biased region" description="Basic and acidic residues" evidence="8">
    <location>
        <begin position="699"/>
        <end position="716"/>
    </location>
</feature>
<dbReference type="InterPro" id="IPR036864">
    <property type="entry name" value="Zn2-C6_fun-type_DNA-bd_sf"/>
</dbReference>
<comment type="caution">
    <text evidence="10">The sequence shown here is derived from an EMBL/GenBank/DDBJ whole genome shotgun (WGS) entry which is preliminary data.</text>
</comment>
<keyword evidence="4" id="KW-0805">Transcription regulation</keyword>
<keyword evidence="11" id="KW-1185">Reference proteome</keyword>
<accession>A0AA43TTH6</accession>
<keyword evidence="3" id="KW-0862">Zinc</keyword>
<dbReference type="GO" id="GO:0006351">
    <property type="term" value="P:DNA-templated transcription"/>
    <property type="evidence" value="ECO:0007669"/>
    <property type="project" value="InterPro"/>
</dbReference>
<name>A0AA43TTH6_9LECA</name>
<dbReference type="GO" id="GO:0005634">
    <property type="term" value="C:nucleus"/>
    <property type="evidence" value="ECO:0007669"/>
    <property type="project" value="UniProtKB-SubCell"/>
</dbReference>
<feature type="domain" description="Zn(2)-C6 fungal-type" evidence="9">
    <location>
        <begin position="71"/>
        <end position="102"/>
    </location>
</feature>
<evidence type="ECO:0000259" key="9">
    <source>
        <dbReference type="PROSITE" id="PS50048"/>
    </source>
</evidence>
<sequence length="917" mass="101098">MSASPKLEDPDYSSPPATSGKPVIPADSVTKSSAKTKNARSNQAVNGHGPSPPSAANGSSVSAKRRCVSTACIACRKRKSKCDGNTPSCAACSSVYGTECIYDPNSDHRRKGVYKKDIDNLKTRNSTLQTLIQAILNFPESEVADLVKQIRTCESLDDVAESIIARENAGATDDEELNGTSSDSNTLAPVPKFEKELSGKMGKLRLENGSVSIIGGTSNLIYIDNNTTDDDDAVSSMDDEPSMLQHDPVISWTEVTKDARLIMHLMNMYFTWHYTYFTTLSKSLFWHDFKQGKQSRDTKRKTEYCTALLVNAMLALGCHFTSWPDARADREDSATAGDHFFREAKRLILENDEHEKPRLATVQALALMSVREAGCGREARGWVYSGMSFRMAYDLGLNIDSGCKDMDESEVDARRVTIWGCFLFDKYDHLCWSNYLGRQPQLPLSSIAAPKFDVFPDEDAEIWRPFQDLGTGQSHSQPARTRAVALQTSALCEISSDLLLYFYHPNQLEKPLGKQAELKKLSDLHTRLEAWRKSLPKEMEPREGQLPNVLVMHMFFQLLFIHLFRPFLKYQQSASPLPSHVSPRKFLLHSAATISKLLRLYRRTYGLRQICNIVVYIAHTACTVHLLNLPDKIAQRDITHGLAHLEEIAEGWLCARRALGILHLVARRWKLELPETAAKTFQRTDAKFGPVHQFLDQNSHADHDQNDMTTSTHDDNNAPSAFTSTTPSTAWQSPIPLHERSSMPAPFLPDAYLATTKLSHTAPPPHPSKSPQLSIPQGTINMTRPPASPSQMSRQSHQQYPAIPTASATKWNNQPQQQQQPVDGNSSNMNGNGSGRGVPGMQSPTMLFGGVQGLIQDQDWWLRDSNQFFANWNIEAGGGGGGVNGNSGGAAEMNGNGGGGGGAGYNASNGGGMYGGY</sequence>
<dbReference type="CDD" id="cd00067">
    <property type="entry name" value="GAL4"/>
    <property type="match status" value="1"/>
</dbReference>